<keyword evidence="2" id="KW-1185">Reference proteome</keyword>
<evidence type="ECO:0000313" key="1">
    <source>
        <dbReference type="EMBL" id="GGC04954.1"/>
    </source>
</evidence>
<name>A0ABQ1KSI2_9RHOB</name>
<evidence type="ECO:0008006" key="3">
    <source>
        <dbReference type="Google" id="ProtNLM"/>
    </source>
</evidence>
<protein>
    <recommendedName>
        <fullName evidence="3">DUF1127 domain-containing protein</fullName>
    </recommendedName>
</protein>
<evidence type="ECO:0000313" key="2">
    <source>
        <dbReference type="Proteomes" id="UP000645462"/>
    </source>
</evidence>
<reference evidence="2" key="1">
    <citation type="journal article" date="2019" name="Int. J. Syst. Evol. Microbiol.">
        <title>The Global Catalogue of Microorganisms (GCM) 10K type strain sequencing project: providing services to taxonomists for standard genome sequencing and annotation.</title>
        <authorList>
            <consortium name="The Broad Institute Genomics Platform"/>
            <consortium name="The Broad Institute Genome Sequencing Center for Infectious Disease"/>
            <person name="Wu L."/>
            <person name="Ma J."/>
        </authorList>
    </citation>
    <scope>NUCLEOTIDE SEQUENCE [LARGE SCALE GENOMIC DNA]</scope>
    <source>
        <strain evidence="2">CGMCC 1.12478</strain>
    </source>
</reference>
<organism evidence="1 2">
    <name type="scientific">Marivita lacus</name>
    <dbReference type="NCBI Taxonomy" id="1323742"/>
    <lineage>
        <taxon>Bacteria</taxon>
        <taxon>Pseudomonadati</taxon>
        <taxon>Pseudomonadota</taxon>
        <taxon>Alphaproteobacteria</taxon>
        <taxon>Rhodobacterales</taxon>
        <taxon>Roseobacteraceae</taxon>
        <taxon>Marivita</taxon>
    </lineage>
</organism>
<sequence length="73" mass="8036">MSRMMHSGFEIPSRPAHRTGLLTRLSAALAMQRSRARLATLDAHLLADIGVDRRTAEAEANRPVWDAPASWIG</sequence>
<proteinExistence type="predicted"/>
<comment type="caution">
    <text evidence="1">The sequence shown here is derived from an EMBL/GenBank/DDBJ whole genome shotgun (WGS) entry which is preliminary data.</text>
</comment>
<accession>A0ABQ1KSI2</accession>
<dbReference type="RefSeq" id="WP_229747755.1">
    <property type="nucleotide sequence ID" value="NZ_BMFC01000004.1"/>
</dbReference>
<dbReference type="EMBL" id="BMFC01000004">
    <property type="protein sequence ID" value="GGC04954.1"/>
    <property type="molecule type" value="Genomic_DNA"/>
</dbReference>
<gene>
    <name evidence="1" type="ORF">GCM10011363_22040</name>
</gene>
<dbReference type="Proteomes" id="UP000645462">
    <property type="component" value="Unassembled WGS sequence"/>
</dbReference>